<comment type="subcellular location">
    <subcellularLocation>
        <location evidence="1">Cell membrane</location>
        <topology evidence="1">Multi-pass membrane protein</topology>
    </subcellularLocation>
</comment>
<evidence type="ECO:0000256" key="3">
    <source>
        <dbReference type="ARBA" id="ARBA00022475"/>
    </source>
</evidence>
<dbReference type="Pfam" id="PF02378">
    <property type="entry name" value="PTS_EIIC"/>
    <property type="match status" value="1"/>
</dbReference>
<keyword evidence="7 8" id="KW-0472">Membrane</keyword>
<feature type="transmembrane region" description="Helical" evidence="9">
    <location>
        <begin position="99"/>
        <end position="118"/>
    </location>
</feature>
<dbReference type="InterPro" id="IPR004796">
    <property type="entry name" value="PTS_IIC_cello"/>
</dbReference>
<evidence type="ECO:0000256" key="2">
    <source>
        <dbReference type="ARBA" id="ARBA00022448"/>
    </source>
</evidence>
<keyword evidence="4 8" id="KW-0762">Sugar transport</keyword>
<dbReference type="InterPro" id="IPR003352">
    <property type="entry name" value="PTS_EIIC"/>
</dbReference>
<dbReference type="GO" id="GO:0005886">
    <property type="term" value="C:plasma membrane"/>
    <property type="evidence" value="ECO:0007669"/>
    <property type="project" value="UniProtKB-SubCell"/>
</dbReference>
<feature type="transmembrane region" description="Helical" evidence="9">
    <location>
        <begin position="130"/>
        <end position="157"/>
    </location>
</feature>
<evidence type="ECO:0000256" key="4">
    <source>
        <dbReference type="ARBA" id="ARBA00022597"/>
    </source>
</evidence>
<dbReference type="RefSeq" id="WP_182539190.1">
    <property type="nucleotide sequence ID" value="NZ_JACJIP010000038.1"/>
</dbReference>
<feature type="transmembrane region" description="Helical" evidence="9">
    <location>
        <begin position="314"/>
        <end position="334"/>
    </location>
</feature>
<feature type="transmembrane region" description="Helical" evidence="9">
    <location>
        <begin position="385"/>
        <end position="407"/>
    </location>
</feature>
<evidence type="ECO:0000259" key="10">
    <source>
        <dbReference type="PROSITE" id="PS51105"/>
    </source>
</evidence>
<dbReference type="EMBL" id="JACJIP010000038">
    <property type="protein sequence ID" value="MBA9087927.1"/>
    <property type="molecule type" value="Genomic_DNA"/>
</dbReference>
<sequence>MKINAEFTGKISALFGKISNSVVLKSLMAGMMAAFPATIVGSFATILKGLQIQALQDFYISSRIMNVFDLLIMFSINVTALYVVAGIAYGFAKQKQQDAIPAAIIALFSFLIITPYTATPTEYGTVNYSISMGFLGGSGMFSAIIVGLIVGFVYSFIKEKGWTIKLPDSVPPVVSSSFAGIIPGLILSVFFAVMSTIFLHTSFGSIHQAIYSILQTPLMGISSNIWTMLLVIFLGQILWFFGIHGPMVILSVMAPIWMAVDLQNLTAFNAGEPLPNVIGMAFYTISTIGGTALGLAICMILFAKSSRFKTLGRLSIVPGIFGITEPLIFGTPLVMNVRTFIPAVFLPVFSALLSYLAIASGLLPRMSGVGVPQGVPIILQGILQGSWLFGLLQLVLVVIWTLCWYPFFKKMDGEALREETA</sequence>
<dbReference type="GO" id="GO:0009401">
    <property type="term" value="P:phosphoenolpyruvate-dependent sugar phosphotransferase system"/>
    <property type="evidence" value="ECO:0007669"/>
    <property type="project" value="InterPro"/>
</dbReference>
<dbReference type="Proteomes" id="UP000567067">
    <property type="component" value="Unassembled WGS sequence"/>
</dbReference>
<feature type="transmembrane region" description="Helical" evidence="9">
    <location>
        <begin position="238"/>
        <end position="260"/>
    </location>
</feature>
<dbReference type="AlphaFoldDB" id="A0A7W3SXA2"/>
<evidence type="ECO:0000256" key="6">
    <source>
        <dbReference type="ARBA" id="ARBA00022989"/>
    </source>
</evidence>
<dbReference type="GO" id="GO:0008982">
    <property type="term" value="F:protein-N(PI)-phosphohistidine-sugar phosphotransferase activity"/>
    <property type="evidence" value="ECO:0007669"/>
    <property type="project" value="UniProtKB-UniRule"/>
</dbReference>
<proteinExistence type="predicted"/>
<gene>
    <name evidence="11" type="ORF">FHR92_004420</name>
</gene>
<feature type="transmembrane region" description="Helical" evidence="9">
    <location>
        <begin position="178"/>
        <end position="203"/>
    </location>
</feature>
<keyword evidence="3 8" id="KW-1003">Cell membrane</keyword>
<reference evidence="11 12" key="1">
    <citation type="submission" date="2020-08" db="EMBL/GenBank/DDBJ databases">
        <title>Genomic Encyclopedia of Type Strains, Phase III (KMG-III): the genomes of soil and plant-associated and newly described type strains.</title>
        <authorList>
            <person name="Whitman W."/>
        </authorList>
    </citation>
    <scope>NUCLEOTIDE SEQUENCE [LARGE SCALE GENOMIC DNA]</scope>
    <source>
        <strain evidence="11 12">CECT 8693</strain>
    </source>
</reference>
<comment type="caution">
    <text evidence="11">The sequence shown here is derived from an EMBL/GenBank/DDBJ whole genome shotgun (WGS) entry which is preliminary data.</text>
</comment>
<keyword evidence="6 9" id="KW-1133">Transmembrane helix</keyword>
<accession>A0A7W3SXA2</accession>
<name>A0A7W3SXA2_9BACL</name>
<dbReference type="NCBIfam" id="TIGR00410">
    <property type="entry name" value="lacE"/>
    <property type="match status" value="1"/>
</dbReference>
<keyword evidence="2 8" id="KW-0813">Transport</keyword>
<keyword evidence="5 9" id="KW-0812">Transmembrane</keyword>
<dbReference type="PROSITE" id="PS51105">
    <property type="entry name" value="PTS_EIIC_TYPE_3"/>
    <property type="match status" value="1"/>
</dbReference>
<dbReference type="PANTHER" id="PTHR33989:SF4">
    <property type="entry name" value="PTS SYSTEM N,N'-DIACETYLCHITOBIOSE-SPECIFIC EIIC COMPONENT"/>
    <property type="match status" value="1"/>
</dbReference>
<dbReference type="InterPro" id="IPR051088">
    <property type="entry name" value="PTS_Sugar-EIIC/EIIB"/>
</dbReference>
<dbReference type="InterPro" id="IPR004501">
    <property type="entry name" value="PTS_EIIC_3"/>
</dbReference>
<evidence type="ECO:0000256" key="5">
    <source>
        <dbReference type="ARBA" id="ARBA00022692"/>
    </source>
</evidence>
<feature type="domain" description="PTS EIIC type-3" evidence="10">
    <location>
        <begin position="7"/>
        <end position="407"/>
    </location>
</feature>
<organism evidence="11 12">
    <name type="scientific">Fontibacillus solani</name>
    <dbReference type="NCBI Taxonomy" id="1572857"/>
    <lineage>
        <taxon>Bacteria</taxon>
        <taxon>Bacillati</taxon>
        <taxon>Bacillota</taxon>
        <taxon>Bacilli</taxon>
        <taxon>Bacillales</taxon>
        <taxon>Paenibacillaceae</taxon>
        <taxon>Fontibacillus</taxon>
    </lineage>
</organism>
<feature type="transmembrane region" description="Helical" evidence="9">
    <location>
        <begin position="209"/>
        <end position="231"/>
    </location>
</feature>
<evidence type="ECO:0000256" key="7">
    <source>
        <dbReference type="ARBA" id="ARBA00023136"/>
    </source>
</evidence>
<feature type="transmembrane region" description="Helical" evidence="9">
    <location>
        <begin position="280"/>
        <end position="302"/>
    </location>
</feature>
<evidence type="ECO:0000256" key="9">
    <source>
        <dbReference type="SAM" id="Phobius"/>
    </source>
</evidence>
<comment type="function">
    <text evidence="8">The phosphoenolpyruvate-dependent sugar phosphotransferase system (PTS), a major carbohydrate active -transport system, catalyzes the phosphorylation of incoming sugar substrates concomitant with their translocation across the cell membrane.</text>
</comment>
<feature type="transmembrane region" description="Helical" evidence="9">
    <location>
        <begin position="70"/>
        <end position="92"/>
    </location>
</feature>
<dbReference type="PANTHER" id="PTHR33989">
    <property type="match status" value="1"/>
</dbReference>
<evidence type="ECO:0000256" key="8">
    <source>
        <dbReference type="PIRNR" id="PIRNR006351"/>
    </source>
</evidence>
<evidence type="ECO:0000313" key="12">
    <source>
        <dbReference type="Proteomes" id="UP000567067"/>
    </source>
</evidence>
<dbReference type="GO" id="GO:1901264">
    <property type="term" value="P:carbohydrate derivative transport"/>
    <property type="evidence" value="ECO:0007669"/>
    <property type="project" value="TreeGrafter"/>
</dbReference>
<evidence type="ECO:0000256" key="1">
    <source>
        <dbReference type="ARBA" id="ARBA00004651"/>
    </source>
</evidence>
<protein>
    <recommendedName>
        <fullName evidence="8">Permease IIC component</fullName>
    </recommendedName>
</protein>
<feature type="transmembrane region" description="Helical" evidence="9">
    <location>
        <begin position="340"/>
        <end position="364"/>
    </location>
</feature>
<feature type="transmembrane region" description="Helical" evidence="9">
    <location>
        <begin position="27"/>
        <end position="50"/>
    </location>
</feature>
<dbReference type="PIRSF" id="PIRSF006351">
    <property type="entry name" value="PTS_EIIC-Cellobiose"/>
    <property type="match status" value="1"/>
</dbReference>
<evidence type="ECO:0000313" key="11">
    <source>
        <dbReference type="EMBL" id="MBA9087927.1"/>
    </source>
</evidence>
<keyword evidence="12" id="KW-1185">Reference proteome</keyword>